<reference evidence="2" key="1">
    <citation type="submission" date="2020-10" db="EMBL/GenBank/DDBJ databases">
        <title>Chromosome-scale genome assembly of the Allis shad, Alosa alosa.</title>
        <authorList>
            <person name="Margot Z."/>
            <person name="Christophe K."/>
            <person name="Cabau C."/>
            <person name="Louis A."/>
            <person name="Berthelot C."/>
            <person name="Parey E."/>
            <person name="Roest Crollius H."/>
            <person name="Montfort J."/>
            <person name="Robinson-Rechavi M."/>
            <person name="Bucao C."/>
            <person name="Bouchez O."/>
            <person name="Gislard M."/>
            <person name="Lluch J."/>
            <person name="Milhes M."/>
            <person name="Lampietro C."/>
            <person name="Lopez Roques C."/>
            <person name="Donnadieu C."/>
            <person name="Braasch I."/>
            <person name="Desvignes T."/>
            <person name="Postlethwait J."/>
            <person name="Bobe J."/>
            <person name="Guiguen Y."/>
        </authorList>
    </citation>
    <scope>NUCLEOTIDE SEQUENCE</scope>
    <source>
        <strain evidence="2">M-15738</strain>
        <tissue evidence="2">Blood</tissue>
    </source>
</reference>
<feature type="compositionally biased region" description="Basic and acidic residues" evidence="1">
    <location>
        <begin position="59"/>
        <end position="75"/>
    </location>
</feature>
<comment type="caution">
    <text evidence="2">The sequence shown here is derived from an EMBL/GenBank/DDBJ whole genome shotgun (WGS) entry which is preliminary data.</text>
</comment>
<organism evidence="2 3">
    <name type="scientific">Alosa alosa</name>
    <name type="common">allis shad</name>
    <dbReference type="NCBI Taxonomy" id="278164"/>
    <lineage>
        <taxon>Eukaryota</taxon>
        <taxon>Metazoa</taxon>
        <taxon>Chordata</taxon>
        <taxon>Craniata</taxon>
        <taxon>Vertebrata</taxon>
        <taxon>Euteleostomi</taxon>
        <taxon>Actinopterygii</taxon>
        <taxon>Neopterygii</taxon>
        <taxon>Teleostei</taxon>
        <taxon>Clupei</taxon>
        <taxon>Clupeiformes</taxon>
        <taxon>Clupeoidei</taxon>
        <taxon>Clupeidae</taxon>
        <taxon>Alosa</taxon>
    </lineage>
</organism>
<evidence type="ECO:0000313" key="2">
    <source>
        <dbReference type="EMBL" id="KAG5260535.1"/>
    </source>
</evidence>
<evidence type="ECO:0000256" key="1">
    <source>
        <dbReference type="SAM" id="MobiDB-lite"/>
    </source>
</evidence>
<proteinExistence type="predicted"/>
<feature type="non-terminal residue" evidence="2">
    <location>
        <position position="1"/>
    </location>
</feature>
<dbReference type="Proteomes" id="UP000823561">
    <property type="component" value="Unassembled WGS sequence"/>
</dbReference>
<protein>
    <submittedName>
        <fullName evidence="2">Uncharacterized protein</fullName>
    </submittedName>
</protein>
<keyword evidence="3" id="KW-1185">Reference proteome</keyword>
<feature type="region of interest" description="Disordered" evidence="1">
    <location>
        <begin position="57"/>
        <end position="95"/>
    </location>
</feature>
<evidence type="ECO:0000313" key="3">
    <source>
        <dbReference type="Proteomes" id="UP000823561"/>
    </source>
</evidence>
<dbReference type="EMBL" id="JADWDJ010000214">
    <property type="protein sequence ID" value="KAG5260535.1"/>
    <property type="molecule type" value="Genomic_DNA"/>
</dbReference>
<gene>
    <name evidence="2" type="ORF">AALO_G00307380</name>
</gene>
<sequence length="105" mass="10560">DGLPGGAGPGVLHCKGLWGGGGGALPPLVTWGAGLSGAGQCGEGRCHTTELFPLPLRPADAHRGEDPGHCPEGVRGRRCGTDPQSPRPGGLLHPTGLWLTAHLHG</sequence>
<accession>A0AAV6FCZ3</accession>
<dbReference type="AlphaFoldDB" id="A0AAV6FCZ3"/>
<name>A0AAV6FCZ3_9TELE</name>